<keyword evidence="3" id="KW-0963">Cytoplasm</keyword>
<dbReference type="GO" id="GO:0005874">
    <property type="term" value="C:microtubule"/>
    <property type="evidence" value="ECO:0007669"/>
    <property type="project" value="UniProtKB-KW"/>
</dbReference>
<dbReference type="AlphaFoldDB" id="W7A0S3"/>
<dbReference type="GO" id="GO:0000132">
    <property type="term" value="P:establishment of mitotic spindle orientation"/>
    <property type="evidence" value="ECO:0007669"/>
    <property type="project" value="TreeGrafter"/>
</dbReference>
<evidence type="ECO:0000256" key="2">
    <source>
        <dbReference type="ARBA" id="ARBA00007429"/>
    </source>
</evidence>
<dbReference type="OrthoDB" id="5877028at2759"/>
<dbReference type="GO" id="GO:0047496">
    <property type="term" value="P:vesicle transport along microtubule"/>
    <property type="evidence" value="ECO:0007669"/>
    <property type="project" value="TreeGrafter"/>
</dbReference>
<keyword evidence="4" id="KW-0493">Microtubule</keyword>
<dbReference type="KEGG" id="bor:COCMIDRAFT_84160"/>
<feature type="domain" description="NUDE" evidence="9">
    <location>
        <begin position="137"/>
        <end position="311"/>
    </location>
</feature>
<evidence type="ECO:0000256" key="8">
    <source>
        <dbReference type="SAM" id="MobiDB-lite"/>
    </source>
</evidence>
<dbReference type="GO" id="GO:0051642">
    <property type="term" value="P:centrosome localization"/>
    <property type="evidence" value="ECO:0007669"/>
    <property type="project" value="TreeGrafter"/>
</dbReference>
<evidence type="ECO:0000256" key="5">
    <source>
        <dbReference type="ARBA" id="ARBA00023054"/>
    </source>
</evidence>
<dbReference type="PANTHER" id="PTHR10921:SF1">
    <property type="entry name" value="NUCLEAR DISTRIBUTION PROTEIN NUDE HOMOLOG"/>
    <property type="match status" value="1"/>
</dbReference>
<dbReference type="STRING" id="930090.W7A0S3"/>
<comment type="subcellular location">
    <subcellularLocation>
        <location evidence="1">Cytoplasm</location>
        <location evidence="1">Cytoskeleton</location>
    </subcellularLocation>
</comment>
<dbReference type="EMBL" id="KI963930">
    <property type="protein sequence ID" value="EUC49656.1"/>
    <property type="molecule type" value="Genomic_DNA"/>
</dbReference>
<keyword evidence="11" id="KW-1185">Reference proteome</keyword>
<evidence type="ECO:0000256" key="1">
    <source>
        <dbReference type="ARBA" id="ARBA00004245"/>
    </source>
</evidence>
<dbReference type="Proteomes" id="UP000054032">
    <property type="component" value="Unassembled WGS sequence"/>
</dbReference>
<organism evidence="10 11">
    <name type="scientific">Bipolaris oryzae ATCC 44560</name>
    <dbReference type="NCBI Taxonomy" id="930090"/>
    <lineage>
        <taxon>Eukaryota</taxon>
        <taxon>Fungi</taxon>
        <taxon>Dikarya</taxon>
        <taxon>Ascomycota</taxon>
        <taxon>Pezizomycotina</taxon>
        <taxon>Dothideomycetes</taxon>
        <taxon>Pleosporomycetidae</taxon>
        <taxon>Pleosporales</taxon>
        <taxon>Pleosporineae</taxon>
        <taxon>Pleosporaceae</taxon>
        <taxon>Bipolaris</taxon>
    </lineage>
</organism>
<evidence type="ECO:0000313" key="11">
    <source>
        <dbReference type="Proteomes" id="UP000054032"/>
    </source>
</evidence>
<dbReference type="Gene3D" id="6.10.250.1080">
    <property type="match status" value="1"/>
</dbReference>
<dbReference type="PANTHER" id="PTHR10921">
    <property type="entry name" value="NUCLEAR DISTRIBUTION PROTEIN NUDE HOMOLOG 1"/>
    <property type="match status" value="1"/>
</dbReference>
<dbReference type="GO" id="GO:0000776">
    <property type="term" value="C:kinetochore"/>
    <property type="evidence" value="ECO:0007669"/>
    <property type="project" value="TreeGrafter"/>
</dbReference>
<evidence type="ECO:0000259" key="9">
    <source>
        <dbReference type="Pfam" id="PF04880"/>
    </source>
</evidence>
<proteinExistence type="inferred from homology"/>
<dbReference type="Pfam" id="PF04880">
    <property type="entry name" value="NUDE_C"/>
    <property type="match status" value="1"/>
</dbReference>
<comment type="similarity">
    <text evidence="2">Belongs to the nudE family.</text>
</comment>
<reference evidence="10 11" key="1">
    <citation type="journal article" date="2013" name="PLoS Genet.">
        <title>Comparative genome structure, secondary metabolite, and effector coding capacity across Cochliobolus pathogens.</title>
        <authorList>
            <person name="Condon B.J."/>
            <person name="Leng Y."/>
            <person name="Wu D."/>
            <person name="Bushley K.E."/>
            <person name="Ohm R.A."/>
            <person name="Otillar R."/>
            <person name="Martin J."/>
            <person name="Schackwitz W."/>
            <person name="Grimwood J."/>
            <person name="MohdZainudin N."/>
            <person name="Xue C."/>
            <person name="Wang R."/>
            <person name="Manning V.A."/>
            <person name="Dhillon B."/>
            <person name="Tu Z.J."/>
            <person name="Steffenson B.J."/>
            <person name="Salamov A."/>
            <person name="Sun H."/>
            <person name="Lowry S."/>
            <person name="LaButti K."/>
            <person name="Han J."/>
            <person name="Copeland A."/>
            <person name="Lindquist E."/>
            <person name="Barry K."/>
            <person name="Schmutz J."/>
            <person name="Baker S.E."/>
            <person name="Ciuffetti L.M."/>
            <person name="Grigoriev I.V."/>
            <person name="Zhong S."/>
            <person name="Turgeon B.G."/>
        </authorList>
    </citation>
    <scope>NUCLEOTIDE SEQUENCE [LARGE SCALE GENOMIC DNA]</scope>
    <source>
        <strain evidence="10 11">ATCC 44560</strain>
    </source>
</reference>
<feature type="compositionally biased region" description="Polar residues" evidence="8">
    <location>
        <begin position="497"/>
        <end position="530"/>
    </location>
</feature>
<feature type="compositionally biased region" description="Low complexity" evidence="8">
    <location>
        <begin position="553"/>
        <end position="564"/>
    </location>
</feature>
<feature type="compositionally biased region" description="Low complexity" evidence="8">
    <location>
        <begin position="227"/>
        <end position="244"/>
    </location>
</feature>
<feature type="coiled-coil region" evidence="7">
    <location>
        <begin position="138"/>
        <end position="200"/>
    </location>
</feature>
<feature type="region of interest" description="Disordered" evidence="8">
    <location>
        <begin position="373"/>
        <end position="588"/>
    </location>
</feature>
<accession>W7A0S3</accession>
<sequence>MGVVDKPFSSPAAQRRAWKSAEEELTYYKTQYETLENELQEFQTSSKELEAELERDIEESEKRERKLQEKAEKLVFEVEEWKTKYKQSKAEANNAQNTLQKEITALREGQRALQMRLRDIEVQSDDFERQARNQTSSLEDVESKYNVAIERSVMLEEEIKIGEQEREQLRIETQRLRDELTDLRIETEIVQEKLRIAEETIEHHHQRKVSSHLAGEILRPRSPISEASTSATTLSSPTAGSTPPHSIADALHPDTTPPSPPLSDAPITTKLIPSTPMSRRKNSVVPQDPGTTPRAGMYSRAPRHSRGPSMSGSSRPPSSAASGRATPSLRPTVTGSRETRPSLGASTSAGFPRSGSLYQIRGLIGKMQKLEERVQTARSKLPAPTSTPPRASPRGSGGSGHVPSSVTLRNGRKRSSQASVASSVPSAYESGVSRLSFGVSNSSKEPPTPQPDTRNSFSPPAAAIPRPASRSSNRTALGHYQSSSISGIESRVPRPRSSMSGHSNGHSYSQSLSSSVRDDASTNSDGSGVTTPIMGRRSTLDKTGIPTPTGIPRRASAGRRSSAGQDGGETGFPLRLRRMSTQTEEESY</sequence>
<dbReference type="InterPro" id="IPR006964">
    <property type="entry name" value="NUDE_dom"/>
</dbReference>
<name>W7A0S3_COCMI</name>
<keyword evidence="6" id="KW-0206">Cytoskeleton</keyword>
<feature type="compositionally biased region" description="Low complexity" evidence="8">
    <location>
        <begin position="416"/>
        <end position="427"/>
    </location>
</feature>
<dbReference type="InterPro" id="IPR033494">
    <property type="entry name" value="NUDE"/>
</dbReference>
<dbReference type="GO" id="GO:0007059">
    <property type="term" value="P:chromosome segregation"/>
    <property type="evidence" value="ECO:0007669"/>
    <property type="project" value="TreeGrafter"/>
</dbReference>
<feature type="compositionally biased region" description="Low complexity" evidence="8">
    <location>
        <begin position="307"/>
        <end position="325"/>
    </location>
</feature>
<protein>
    <recommendedName>
        <fullName evidence="9">NUDE domain-containing protein</fullName>
    </recommendedName>
</protein>
<evidence type="ECO:0000256" key="7">
    <source>
        <dbReference type="SAM" id="Coils"/>
    </source>
</evidence>
<feature type="region of interest" description="Disordered" evidence="8">
    <location>
        <begin position="43"/>
        <end position="64"/>
    </location>
</feature>
<evidence type="ECO:0000256" key="6">
    <source>
        <dbReference type="ARBA" id="ARBA00023212"/>
    </source>
</evidence>
<dbReference type="eggNOG" id="KOG1853">
    <property type="taxonomic scope" value="Eukaryota"/>
</dbReference>
<dbReference type="GeneID" id="19126407"/>
<dbReference type="GO" id="GO:0007020">
    <property type="term" value="P:microtubule nucleation"/>
    <property type="evidence" value="ECO:0007669"/>
    <property type="project" value="TreeGrafter"/>
</dbReference>
<feature type="compositionally biased region" description="Basic and acidic residues" evidence="8">
    <location>
        <begin position="47"/>
        <end position="64"/>
    </location>
</feature>
<dbReference type="RefSeq" id="XP_007683932.1">
    <property type="nucleotide sequence ID" value="XM_007685742.1"/>
</dbReference>
<keyword evidence="5 7" id="KW-0175">Coiled coil</keyword>
<feature type="compositionally biased region" description="Polar residues" evidence="8">
    <location>
        <begin position="438"/>
        <end position="457"/>
    </location>
</feature>
<dbReference type="GO" id="GO:0005871">
    <property type="term" value="C:kinesin complex"/>
    <property type="evidence" value="ECO:0007669"/>
    <property type="project" value="TreeGrafter"/>
</dbReference>
<evidence type="ECO:0000313" key="10">
    <source>
        <dbReference type="EMBL" id="EUC49656.1"/>
    </source>
</evidence>
<dbReference type="HOGENOM" id="CLU_034391_0_0_1"/>
<feature type="region of interest" description="Disordered" evidence="8">
    <location>
        <begin position="200"/>
        <end position="355"/>
    </location>
</feature>
<feature type="compositionally biased region" description="Low complexity" evidence="8">
    <location>
        <begin position="458"/>
        <end position="472"/>
    </location>
</feature>
<dbReference type="GO" id="GO:0008017">
    <property type="term" value="F:microtubule binding"/>
    <property type="evidence" value="ECO:0007669"/>
    <property type="project" value="InterPro"/>
</dbReference>
<gene>
    <name evidence="10" type="ORF">COCMIDRAFT_84160</name>
</gene>
<evidence type="ECO:0000256" key="4">
    <source>
        <dbReference type="ARBA" id="ARBA00022701"/>
    </source>
</evidence>
<evidence type="ECO:0000256" key="3">
    <source>
        <dbReference type="ARBA" id="ARBA00022490"/>
    </source>
</evidence>